<keyword evidence="2" id="KW-1185">Reference proteome</keyword>
<comment type="caution">
    <text evidence="1">The sequence shown here is derived from an EMBL/GenBank/DDBJ whole genome shotgun (WGS) entry which is preliminary data.</text>
</comment>
<evidence type="ECO:0000313" key="1">
    <source>
        <dbReference type="EMBL" id="GBM76448.1"/>
    </source>
</evidence>
<dbReference type="EMBL" id="BGPR01002621">
    <property type="protein sequence ID" value="GBM76448.1"/>
    <property type="molecule type" value="Genomic_DNA"/>
</dbReference>
<gene>
    <name evidence="1" type="ORF">AVEN_31136_1</name>
</gene>
<dbReference type="Proteomes" id="UP000499080">
    <property type="component" value="Unassembled WGS sequence"/>
</dbReference>
<name>A0A4Y2IFK6_ARAVE</name>
<protein>
    <submittedName>
        <fullName evidence="1">Uncharacterized protein</fullName>
    </submittedName>
</protein>
<organism evidence="1 2">
    <name type="scientific">Araneus ventricosus</name>
    <name type="common">Orbweaver spider</name>
    <name type="synonym">Epeira ventricosa</name>
    <dbReference type="NCBI Taxonomy" id="182803"/>
    <lineage>
        <taxon>Eukaryota</taxon>
        <taxon>Metazoa</taxon>
        <taxon>Ecdysozoa</taxon>
        <taxon>Arthropoda</taxon>
        <taxon>Chelicerata</taxon>
        <taxon>Arachnida</taxon>
        <taxon>Araneae</taxon>
        <taxon>Araneomorphae</taxon>
        <taxon>Entelegynae</taxon>
        <taxon>Araneoidea</taxon>
        <taxon>Araneidae</taxon>
        <taxon>Araneus</taxon>
    </lineage>
</organism>
<sequence length="108" mass="12228">MQGKKKFISVLNSTDMQQVVNIFRDENACPDDKGEAGQKVWISLYGGKNSEETLDLLRFKLFQISLLKNNFILAFLRPTTASAREHFPCKPTGSILECICQKSLRLGF</sequence>
<accession>A0A4Y2IFK6</accession>
<dbReference type="AlphaFoldDB" id="A0A4Y2IFK6"/>
<evidence type="ECO:0000313" key="2">
    <source>
        <dbReference type="Proteomes" id="UP000499080"/>
    </source>
</evidence>
<reference evidence="1 2" key="1">
    <citation type="journal article" date="2019" name="Sci. Rep.">
        <title>Orb-weaving spider Araneus ventricosus genome elucidates the spidroin gene catalogue.</title>
        <authorList>
            <person name="Kono N."/>
            <person name="Nakamura H."/>
            <person name="Ohtoshi R."/>
            <person name="Moran D.A.P."/>
            <person name="Shinohara A."/>
            <person name="Yoshida Y."/>
            <person name="Fujiwara M."/>
            <person name="Mori M."/>
            <person name="Tomita M."/>
            <person name="Arakawa K."/>
        </authorList>
    </citation>
    <scope>NUCLEOTIDE SEQUENCE [LARGE SCALE GENOMIC DNA]</scope>
</reference>
<proteinExistence type="predicted"/>